<dbReference type="InterPro" id="IPR036635">
    <property type="entry name" value="MurB_C_sf"/>
</dbReference>
<evidence type="ECO:0000313" key="19">
    <source>
        <dbReference type="EMBL" id="OGZ17873.1"/>
    </source>
</evidence>
<name>A0A1G2DWE6_9BACT</name>
<dbReference type="GO" id="GO:0008762">
    <property type="term" value="F:UDP-N-acetylmuramate dehydrogenase activity"/>
    <property type="evidence" value="ECO:0007669"/>
    <property type="project" value="UniProtKB-UniRule"/>
</dbReference>
<keyword evidence="7" id="KW-0132">Cell division</keyword>
<evidence type="ECO:0000256" key="15">
    <source>
        <dbReference type="ARBA" id="ARBA00023316"/>
    </source>
</evidence>
<dbReference type="GO" id="GO:0009252">
    <property type="term" value="P:peptidoglycan biosynthetic process"/>
    <property type="evidence" value="ECO:0007669"/>
    <property type="project" value="UniProtKB-UniRule"/>
</dbReference>
<evidence type="ECO:0000256" key="7">
    <source>
        <dbReference type="ARBA" id="ARBA00022618"/>
    </source>
</evidence>
<organism evidence="19 20">
    <name type="scientific">Candidatus Lloydbacteria bacterium RIFOXYC12_FULL_46_25</name>
    <dbReference type="NCBI Taxonomy" id="1798670"/>
    <lineage>
        <taxon>Bacteria</taxon>
        <taxon>Candidatus Lloydiibacteriota</taxon>
    </lineage>
</organism>
<evidence type="ECO:0000256" key="10">
    <source>
        <dbReference type="ARBA" id="ARBA00022857"/>
    </source>
</evidence>
<dbReference type="InterPro" id="IPR016166">
    <property type="entry name" value="FAD-bd_PCMH"/>
</dbReference>
<evidence type="ECO:0000256" key="17">
    <source>
        <dbReference type="NCBIfam" id="TIGR00179"/>
    </source>
</evidence>
<protein>
    <recommendedName>
        <fullName evidence="5 17">UDP-N-acetylmuramate dehydrogenase</fullName>
        <ecNumber evidence="5 17">1.3.1.98</ecNumber>
    </recommendedName>
</protein>
<dbReference type="EC" id="1.3.1.98" evidence="5 17"/>
<dbReference type="GO" id="GO:0071949">
    <property type="term" value="F:FAD binding"/>
    <property type="evidence" value="ECO:0007669"/>
    <property type="project" value="InterPro"/>
</dbReference>
<keyword evidence="6" id="KW-0963">Cytoplasm</keyword>
<dbReference type="PANTHER" id="PTHR21071">
    <property type="entry name" value="UDP-N-ACETYLENOLPYRUVOYLGLUCOSAMINE REDUCTASE"/>
    <property type="match status" value="1"/>
</dbReference>
<evidence type="ECO:0000256" key="3">
    <source>
        <dbReference type="ARBA" id="ARBA00004496"/>
    </source>
</evidence>
<reference evidence="19 20" key="1">
    <citation type="journal article" date="2016" name="Nat. Commun.">
        <title>Thousands of microbial genomes shed light on interconnected biogeochemical processes in an aquifer system.</title>
        <authorList>
            <person name="Anantharaman K."/>
            <person name="Brown C.T."/>
            <person name="Hug L.A."/>
            <person name="Sharon I."/>
            <person name="Castelle C.J."/>
            <person name="Probst A.J."/>
            <person name="Thomas B.C."/>
            <person name="Singh A."/>
            <person name="Wilkins M.J."/>
            <person name="Karaoz U."/>
            <person name="Brodie E.L."/>
            <person name="Williams K.H."/>
            <person name="Hubbard S.S."/>
            <person name="Banfield J.F."/>
        </authorList>
    </citation>
    <scope>NUCLEOTIDE SEQUENCE [LARGE SCALE GENOMIC DNA]</scope>
</reference>
<dbReference type="PANTHER" id="PTHR21071:SF4">
    <property type="entry name" value="UDP-N-ACETYLENOLPYRUVOYLGLUCOSAMINE REDUCTASE"/>
    <property type="match status" value="1"/>
</dbReference>
<dbReference type="GO" id="GO:0051301">
    <property type="term" value="P:cell division"/>
    <property type="evidence" value="ECO:0007669"/>
    <property type="project" value="UniProtKB-KW"/>
</dbReference>
<keyword evidence="10" id="KW-0521">NADP</keyword>
<evidence type="ECO:0000256" key="14">
    <source>
        <dbReference type="ARBA" id="ARBA00023306"/>
    </source>
</evidence>
<keyword evidence="11" id="KW-0133">Cell shape</keyword>
<dbReference type="InterPro" id="IPR003170">
    <property type="entry name" value="MurB"/>
</dbReference>
<evidence type="ECO:0000256" key="1">
    <source>
        <dbReference type="ARBA" id="ARBA00001974"/>
    </source>
</evidence>
<dbReference type="NCBIfam" id="NF000755">
    <property type="entry name" value="PRK00046.1"/>
    <property type="match status" value="1"/>
</dbReference>
<dbReference type="GO" id="GO:0005829">
    <property type="term" value="C:cytosol"/>
    <property type="evidence" value="ECO:0007669"/>
    <property type="project" value="TreeGrafter"/>
</dbReference>
<evidence type="ECO:0000256" key="12">
    <source>
        <dbReference type="ARBA" id="ARBA00022984"/>
    </source>
</evidence>
<comment type="function">
    <text evidence="2">Cell wall formation.</text>
</comment>
<dbReference type="SUPFAM" id="SSF56194">
    <property type="entry name" value="Uridine diphospho-N-Acetylenolpyruvylglucosamine reductase, MurB, C-terminal domain"/>
    <property type="match status" value="1"/>
</dbReference>
<evidence type="ECO:0000256" key="13">
    <source>
        <dbReference type="ARBA" id="ARBA00023002"/>
    </source>
</evidence>
<dbReference type="EMBL" id="MHLU01000118">
    <property type="protein sequence ID" value="OGZ17873.1"/>
    <property type="molecule type" value="Genomic_DNA"/>
</dbReference>
<gene>
    <name evidence="19" type="ORF">A2494_02105</name>
</gene>
<comment type="catalytic activity">
    <reaction evidence="16">
        <text>UDP-N-acetyl-alpha-D-muramate + NADP(+) = UDP-N-acetyl-3-O-(1-carboxyvinyl)-alpha-D-glucosamine + NADPH + H(+)</text>
        <dbReference type="Rhea" id="RHEA:12248"/>
        <dbReference type="ChEBI" id="CHEBI:15378"/>
        <dbReference type="ChEBI" id="CHEBI:57783"/>
        <dbReference type="ChEBI" id="CHEBI:58349"/>
        <dbReference type="ChEBI" id="CHEBI:68483"/>
        <dbReference type="ChEBI" id="CHEBI:70757"/>
        <dbReference type="EC" id="1.3.1.98"/>
    </reaction>
</comment>
<dbReference type="Gene3D" id="3.90.78.10">
    <property type="entry name" value="UDP-N-acetylenolpyruvoylglucosamine reductase, C-terminal domain"/>
    <property type="match status" value="1"/>
</dbReference>
<dbReference type="PROSITE" id="PS51387">
    <property type="entry name" value="FAD_PCMH"/>
    <property type="match status" value="1"/>
</dbReference>
<dbReference type="SUPFAM" id="SSF56176">
    <property type="entry name" value="FAD-binding/transporter-associated domain-like"/>
    <property type="match status" value="1"/>
</dbReference>
<sequence length="281" mass="30775">DDEGFSGLVIHMAIVGIEWKEEGDHVVATVGAGESWDDLVATAVAKNYSGIENLSSIPGTVGASAVQNIGAYGVEARELITMVEAYDAKNNILKILTNEECVFGYRESVFKTNQDLVVTQVQFRLEKEYVPKQAYKDIALYIEENGVVTLSLQEMRQAVMAIRAKKFPDLSQCGTAGSFFKNPIVSKGVGEKFLAQYPDAPHYDAENGKTKLSAAWIIDHVLEMKGVREGSVGTWSAQALVVVNYDDATSAQVKKFVKKISDASFEKIHITLEPEVVFVVT</sequence>
<dbReference type="HAMAP" id="MF_00037">
    <property type="entry name" value="MurB"/>
    <property type="match status" value="1"/>
</dbReference>
<comment type="caution">
    <text evidence="19">The sequence shown here is derived from an EMBL/GenBank/DDBJ whole genome shotgun (WGS) entry which is preliminary data.</text>
</comment>
<evidence type="ECO:0000256" key="9">
    <source>
        <dbReference type="ARBA" id="ARBA00022827"/>
    </source>
</evidence>
<keyword evidence="8" id="KW-0285">Flavoprotein</keyword>
<keyword evidence="12" id="KW-0573">Peptidoglycan synthesis</keyword>
<dbReference type="Proteomes" id="UP000178106">
    <property type="component" value="Unassembled WGS sequence"/>
</dbReference>
<evidence type="ECO:0000256" key="8">
    <source>
        <dbReference type="ARBA" id="ARBA00022630"/>
    </source>
</evidence>
<evidence type="ECO:0000256" key="5">
    <source>
        <dbReference type="ARBA" id="ARBA00012518"/>
    </source>
</evidence>
<dbReference type="Pfam" id="PF01565">
    <property type="entry name" value="FAD_binding_4"/>
    <property type="match status" value="1"/>
</dbReference>
<dbReference type="InterPro" id="IPR036318">
    <property type="entry name" value="FAD-bd_PCMH-like_sf"/>
</dbReference>
<keyword evidence="15" id="KW-0961">Cell wall biogenesis/degradation</keyword>
<dbReference type="InterPro" id="IPR016169">
    <property type="entry name" value="FAD-bd_PCMH_sub2"/>
</dbReference>
<keyword evidence="13" id="KW-0560">Oxidoreductase</keyword>
<dbReference type="AlphaFoldDB" id="A0A1G2DWE6"/>
<dbReference type="Gene3D" id="3.30.465.10">
    <property type="match status" value="1"/>
</dbReference>
<evidence type="ECO:0000256" key="11">
    <source>
        <dbReference type="ARBA" id="ARBA00022960"/>
    </source>
</evidence>
<dbReference type="GO" id="GO:0008360">
    <property type="term" value="P:regulation of cell shape"/>
    <property type="evidence" value="ECO:0007669"/>
    <property type="project" value="UniProtKB-KW"/>
</dbReference>
<proteinExistence type="inferred from homology"/>
<keyword evidence="14" id="KW-0131">Cell cycle</keyword>
<comment type="subcellular location">
    <subcellularLocation>
        <location evidence="3">Cytoplasm</location>
    </subcellularLocation>
</comment>
<dbReference type="Pfam" id="PF02873">
    <property type="entry name" value="MurB_C"/>
    <property type="match status" value="1"/>
</dbReference>
<dbReference type="UniPathway" id="UPA00219"/>
<comment type="pathway">
    <text evidence="4">Cell wall biogenesis; peptidoglycan biosynthesis.</text>
</comment>
<keyword evidence="9" id="KW-0274">FAD</keyword>
<evidence type="ECO:0000256" key="6">
    <source>
        <dbReference type="ARBA" id="ARBA00022490"/>
    </source>
</evidence>
<evidence type="ECO:0000256" key="2">
    <source>
        <dbReference type="ARBA" id="ARBA00003921"/>
    </source>
</evidence>
<comment type="cofactor">
    <cofactor evidence="1">
        <name>FAD</name>
        <dbReference type="ChEBI" id="CHEBI:57692"/>
    </cofactor>
</comment>
<dbReference type="InterPro" id="IPR011601">
    <property type="entry name" value="MurB_C"/>
</dbReference>
<feature type="domain" description="FAD-binding PCMH-type" evidence="18">
    <location>
        <begin position="1"/>
        <end position="128"/>
    </location>
</feature>
<evidence type="ECO:0000256" key="4">
    <source>
        <dbReference type="ARBA" id="ARBA00004752"/>
    </source>
</evidence>
<dbReference type="GO" id="GO:0071555">
    <property type="term" value="P:cell wall organization"/>
    <property type="evidence" value="ECO:0007669"/>
    <property type="project" value="UniProtKB-KW"/>
</dbReference>
<dbReference type="InterPro" id="IPR006094">
    <property type="entry name" value="Oxid_FAD_bind_N"/>
</dbReference>
<accession>A0A1G2DWE6</accession>
<dbReference type="NCBIfam" id="TIGR00179">
    <property type="entry name" value="murB"/>
    <property type="match status" value="1"/>
</dbReference>
<evidence type="ECO:0000256" key="16">
    <source>
        <dbReference type="ARBA" id="ARBA00048914"/>
    </source>
</evidence>
<feature type="non-terminal residue" evidence="19">
    <location>
        <position position="1"/>
    </location>
</feature>
<evidence type="ECO:0000313" key="20">
    <source>
        <dbReference type="Proteomes" id="UP000178106"/>
    </source>
</evidence>
<evidence type="ECO:0000259" key="18">
    <source>
        <dbReference type="PROSITE" id="PS51387"/>
    </source>
</evidence>